<dbReference type="Proteomes" id="UP000295500">
    <property type="component" value="Unassembled WGS sequence"/>
</dbReference>
<dbReference type="PROSITE" id="PS51257">
    <property type="entry name" value="PROKAR_LIPOPROTEIN"/>
    <property type="match status" value="1"/>
</dbReference>
<evidence type="ECO:0000313" key="4">
    <source>
        <dbReference type="Proteomes" id="UP000295500"/>
    </source>
</evidence>
<reference evidence="3 4" key="1">
    <citation type="submission" date="2019-03" db="EMBL/GenBank/DDBJ databases">
        <title>Genomic Encyclopedia of Type Strains, Phase IV (KMG-IV): sequencing the most valuable type-strain genomes for metagenomic binning, comparative biology and taxonomic classification.</title>
        <authorList>
            <person name="Goeker M."/>
        </authorList>
    </citation>
    <scope>NUCLEOTIDE SEQUENCE [LARGE SCALE GENOMIC DNA]</scope>
    <source>
        <strain evidence="3 4">DSM 28287</strain>
    </source>
</reference>
<name>A0A4V3CQX2_9FIRM</name>
<comment type="caution">
    <text evidence="3">The sequence shown here is derived from an EMBL/GenBank/DDBJ whole genome shotgun (WGS) entry which is preliminary data.</text>
</comment>
<keyword evidence="4" id="KW-1185">Reference proteome</keyword>
<dbReference type="Gene3D" id="2.170.130.30">
    <property type="match status" value="1"/>
</dbReference>
<evidence type="ECO:0000313" key="3">
    <source>
        <dbReference type="EMBL" id="TDP51831.1"/>
    </source>
</evidence>
<evidence type="ECO:0000259" key="2">
    <source>
        <dbReference type="Pfam" id="PF14478"/>
    </source>
</evidence>
<keyword evidence="1" id="KW-0732">Signal</keyword>
<dbReference type="InterPro" id="IPR027954">
    <property type="entry name" value="Transcobalamin-like_C"/>
</dbReference>
<dbReference type="EMBL" id="SNXO01000029">
    <property type="protein sequence ID" value="TDP51831.1"/>
    <property type="molecule type" value="Genomic_DNA"/>
</dbReference>
<evidence type="ECO:0000256" key="1">
    <source>
        <dbReference type="SAM" id="SignalP"/>
    </source>
</evidence>
<accession>A0A4V3CQX2</accession>
<dbReference type="RefSeq" id="WP_133528889.1">
    <property type="nucleotide sequence ID" value="NZ_SNXO01000029.1"/>
</dbReference>
<dbReference type="AlphaFoldDB" id="A0A4V3CQX2"/>
<feature type="domain" description="Transcobalamin-like C-terminal" evidence="2">
    <location>
        <begin position="65"/>
        <end position="137"/>
    </location>
</feature>
<sequence>MKKKIISLALICLLTVSLAMVVSGCGKKKEAKVENPIQITININYPSAAKLNKLENINFRVEKKSTVMEAMQLFCNVNEISLQVDTTSNVIEGISDVKNGDYNSKYVWKYKINGKACNTNASEKVLKSSDSLTWYYASK</sequence>
<dbReference type="Pfam" id="PF14478">
    <property type="entry name" value="DUF4430"/>
    <property type="match status" value="1"/>
</dbReference>
<gene>
    <name evidence="3" type="ORF">EV211_1298</name>
</gene>
<proteinExistence type="predicted"/>
<protein>
    <submittedName>
        <fullName evidence="3">Uncharacterized protein DUF4430</fullName>
    </submittedName>
</protein>
<feature type="chain" id="PRO_5038820411" evidence="1">
    <location>
        <begin position="20"/>
        <end position="139"/>
    </location>
</feature>
<feature type="signal peptide" evidence="1">
    <location>
        <begin position="1"/>
        <end position="19"/>
    </location>
</feature>
<dbReference type="OrthoDB" id="1778744at2"/>
<organism evidence="3 4">
    <name type="scientific">Aminicella lysinilytica</name>
    <dbReference type="NCBI Taxonomy" id="433323"/>
    <lineage>
        <taxon>Bacteria</taxon>
        <taxon>Bacillati</taxon>
        <taxon>Bacillota</taxon>
        <taxon>Clostridia</taxon>
        <taxon>Peptostreptococcales</taxon>
        <taxon>Anaerovoracaceae</taxon>
        <taxon>Aminicella</taxon>
    </lineage>
</organism>